<evidence type="ECO:0000313" key="1">
    <source>
        <dbReference type="EMBL" id="MQX14673.1"/>
    </source>
</evidence>
<dbReference type="EMBL" id="WITC01000033">
    <property type="protein sequence ID" value="MQX14673.1"/>
    <property type="molecule type" value="Genomic_DNA"/>
</dbReference>
<dbReference type="OrthoDB" id="9920157at2"/>
<keyword evidence="2" id="KW-1185">Reference proteome</keyword>
<protein>
    <submittedName>
        <fullName evidence="1">Uncharacterized protein</fullName>
    </submittedName>
</protein>
<dbReference type="RefSeq" id="WP_153437842.1">
    <property type="nucleotide sequence ID" value="NZ_JACIGA010000008.1"/>
</dbReference>
<accession>A0A6N7LA04</accession>
<evidence type="ECO:0000313" key="2">
    <source>
        <dbReference type="Proteomes" id="UP000439983"/>
    </source>
</evidence>
<comment type="caution">
    <text evidence="1">The sequence shown here is derived from an EMBL/GenBank/DDBJ whole genome shotgun (WGS) entry which is preliminary data.</text>
</comment>
<sequence>MFEEGKAIMKATKDGLLLWIGARSHLMCHSLQVAIESNLFLVMPQRPAEIPWYPGEGTPFAVIERLLEKPQGSTTRVLR</sequence>
<proteinExistence type="predicted"/>
<dbReference type="AlphaFoldDB" id="A0A6N7LA04"/>
<name>A0A6N7LA04_SINTE</name>
<gene>
    <name evidence="1" type="ORF">GHK62_07855</name>
</gene>
<organism evidence="1 2">
    <name type="scientific">Sinorhizobium terangae</name>
    <dbReference type="NCBI Taxonomy" id="110322"/>
    <lineage>
        <taxon>Bacteria</taxon>
        <taxon>Pseudomonadati</taxon>
        <taxon>Pseudomonadota</taxon>
        <taxon>Alphaproteobacteria</taxon>
        <taxon>Hyphomicrobiales</taxon>
        <taxon>Rhizobiaceae</taxon>
        <taxon>Sinorhizobium/Ensifer group</taxon>
        <taxon>Sinorhizobium</taxon>
    </lineage>
</organism>
<dbReference type="Proteomes" id="UP000439983">
    <property type="component" value="Unassembled WGS sequence"/>
</dbReference>
<reference evidence="1 2" key="1">
    <citation type="journal article" date="2013" name="Genome Biol.">
        <title>Comparative genomics of the core and accessory genomes of 48 Sinorhizobium strains comprising five genospecies.</title>
        <authorList>
            <person name="Sugawara M."/>
            <person name="Epstein B."/>
            <person name="Badgley B.D."/>
            <person name="Unno T."/>
            <person name="Xu L."/>
            <person name="Reese J."/>
            <person name="Gyaneshwar P."/>
            <person name="Denny R."/>
            <person name="Mudge J."/>
            <person name="Bharti A.K."/>
            <person name="Farmer A.D."/>
            <person name="May G.D."/>
            <person name="Woodward J.E."/>
            <person name="Medigue C."/>
            <person name="Vallenet D."/>
            <person name="Lajus A."/>
            <person name="Rouy Z."/>
            <person name="Martinez-Vaz B."/>
            <person name="Tiffin P."/>
            <person name="Young N.D."/>
            <person name="Sadowsky M.J."/>
        </authorList>
    </citation>
    <scope>NUCLEOTIDE SEQUENCE [LARGE SCALE GENOMIC DNA]</scope>
    <source>
        <strain evidence="1 2">USDA4894</strain>
    </source>
</reference>